<proteinExistence type="predicted"/>
<evidence type="ECO:0000313" key="5">
    <source>
        <dbReference type="RefSeq" id="XP_037894922.1"/>
    </source>
</evidence>
<dbReference type="InterPro" id="IPR012349">
    <property type="entry name" value="Split_barrel_FMN-bd"/>
</dbReference>
<dbReference type="GeneID" id="119640766"/>
<evidence type="ECO:0000313" key="3">
    <source>
        <dbReference type="Proteomes" id="UP000092443"/>
    </source>
</evidence>
<dbReference type="Proteomes" id="UP000092443">
    <property type="component" value="Unplaced"/>
</dbReference>
<dbReference type="KEGG" id="gfs:119640766"/>
<dbReference type="AlphaFoldDB" id="A0A9C5ZAA7"/>
<reference evidence="4 5" key="1">
    <citation type="submission" date="2025-04" db="UniProtKB">
        <authorList>
            <consortium name="RefSeq"/>
        </authorList>
    </citation>
    <scope>IDENTIFICATION</scope>
    <source>
        <tissue evidence="4 5">Whole body pupa</tissue>
    </source>
</reference>
<gene>
    <name evidence="4 5 6 7 8" type="primary">LOC119640766</name>
</gene>
<dbReference type="Gene3D" id="2.30.110.10">
    <property type="entry name" value="Electron Transport, Fmn-binding Protein, Chain A"/>
    <property type="match status" value="1"/>
</dbReference>
<dbReference type="InterPro" id="IPR055343">
    <property type="entry name" value="CREG_beta-barrel"/>
</dbReference>
<keyword evidence="1" id="KW-0732">Signal</keyword>
<dbReference type="GO" id="GO:0005615">
    <property type="term" value="C:extracellular space"/>
    <property type="evidence" value="ECO:0007669"/>
    <property type="project" value="TreeGrafter"/>
</dbReference>
<dbReference type="RefSeq" id="XP_037894921.1">
    <property type="nucleotide sequence ID" value="XM_038038993.1"/>
</dbReference>
<keyword evidence="3" id="KW-1185">Reference proteome</keyword>
<dbReference type="RefSeq" id="XP_037894923.1">
    <property type="nucleotide sequence ID" value="XM_038038995.1"/>
</dbReference>
<dbReference type="RefSeq" id="XP_037894924.1">
    <property type="nucleotide sequence ID" value="XM_038038996.1"/>
</dbReference>
<feature type="chain" id="PRO_5044697676" evidence="1">
    <location>
        <begin position="22"/>
        <end position="216"/>
    </location>
</feature>
<accession>A0A9C5ZAA7</accession>
<dbReference type="PANTHER" id="PTHR13343">
    <property type="entry name" value="CREG1 PROTEIN"/>
    <property type="match status" value="1"/>
</dbReference>
<evidence type="ECO:0000256" key="1">
    <source>
        <dbReference type="SAM" id="SignalP"/>
    </source>
</evidence>
<dbReference type="PANTHER" id="PTHR13343:SF17">
    <property type="entry name" value="CELLULAR REPRESSOR OF E1A-STIMULATED GENES, ISOFORM A"/>
    <property type="match status" value="1"/>
</dbReference>
<dbReference type="Pfam" id="PF13883">
    <property type="entry name" value="CREG_beta-barrel"/>
    <property type="match status" value="1"/>
</dbReference>
<organism evidence="3 6">
    <name type="scientific">Glossina fuscipes</name>
    <dbReference type="NCBI Taxonomy" id="7396"/>
    <lineage>
        <taxon>Eukaryota</taxon>
        <taxon>Metazoa</taxon>
        <taxon>Ecdysozoa</taxon>
        <taxon>Arthropoda</taxon>
        <taxon>Hexapoda</taxon>
        <taxon>Insecta</taxon>
        <taxon>Pterygota</taxon>
        <taxon>Neoptera</taxon>
        <taxon>Endopterygota</taxon>
        <taxon>Diptera</taxon>
        <taxon>Brachycera</taxon>
        <taxon>Muscomorpha</taxon>
        <taxon>Hippoboscoidea</taxon>
        <taxon>Glossinidae</taxon>
        <taxon>Glossina</taxon>
    </lineage>
</organism>
<sequence length="216" mass="24782">MFRYLSLAVLIIVLSYDLTEAYSALEDERIINAYKYQQLMLERQPDLNHAKIARTLVNHANWAAVGTISTNRLVTGYPMVNVISIDDNDSKGVSTGKIHFMLTDLDFTGPDWRYNNKATFLFSNDQRLDCENHKQDPMEPTCARVIISGQVKQMGKSDQNYDDALVAFVQRHPAAKNWIKAHTFYLCELDIKNIFVLDYYGGPHNVTADDYYNIML</sequence>
<feature type="signal peptide" evidence="1">
    <location>
        <begin position="1"/>
        <end position="21"/>
    </location>
</feature>
<dbReference type="RefSeq" id="XP_037894922.1">
    <property type="nucleotide sequence ID" value="XM_038038994.1"/>
</dbReference>
<evidence type="ECO:0000313" key="6">
    <source>
        <dbReference type="RefSeq" id="XP_037894923.1"/>
    </source>
</evidence>
<dbReference type="RefSeq" id="XP_037894925.1">
    <property type="nucleotide sequence ID" value="XM_038038997.1"/>
</dbReference>
<evidence type="ECO:0000259" key="2">
    <source>
        <dbReference type="Pfam" id="PF13883"/>
    </source>
</evidence>
<evidence type="ECO:0000313" key="4">
    <source>
        <dbReference type="RefSeq" id="XP_037894921.1"/>
    </source>
</evidence>
<protein>
    <submittedName>
        <fullName evidence="4 5">Protein CREG1</fullName>
    </submittedName>
</protein>
<dbReference type="FunFam" id="2.30.110.10:FF:000042">
    <property type="entry name" value="Uncharacterized protein, isoform A"/>
    <property type="match status" value="1"/>
</dbReference>
<name>A0A9C5ZAA7_9MUSC</name>
<dbReference type="GO" id="GO:0005737">
    <property type="term" value="C:cytoplasm"/>
    <property type="evidence" value="ECO:0007669"/>
    <property type="project" value="UniProtKB-ARBA"/>
</dbReference>
<dbReference type="SUPFAM" id="SSF50475">
    <property type="entry name" value="FMN-binding split barrel"/>
    <property type="match status" value="1"/>
</dbReference>
<evidence type="ECO:0000313" key="8">
    <source>
        <dbReference type="RefSeq" id="XP_037894925.1"/>
    </source>
</evidence>
<evidence type="ECO:0000313" key="7">
    <source>
        <dbReference type="RefSeq" id="XP_037894924.1"/>
    </source>
</evidence>
<feature type="domain" description="CREG-like beta-barrel" evidence="2">
    <location>
        <begin position="47"/>
        <end position="213"/>
    </location>
</feature>